<dbReference type="GO" id="GO:0006606">
    <property type="term" value="P:protein import into nucleus"/>
    <property type="evidence" value="ECO:0007669"/>
    <property type="project" value="TreeGrafter"/>
</dbReference>
<dbReference type="Gene3D" id="1.25.10.10">
    <property type="entry name" value="Leucine-rich Repeat Variant"/>
    <property type="match status" value="1"/>
</dbReference>
<organism evidence="10 11">
    <name type="scientific">Thamnocephalis sphaerospora</name>
    <dbReference type="NCBI Taxonomy" id="78915"/>
    <lineage>
        <taxon>Eukaryota</taxon>
        <taxon>Fungi</taxon>
        <taxon>Fungi incertae sedis</taxon>
        <taxon>Zoopagomycota</taxon>
        <taxon>Zoopagomycotina</taxon>
        <taxon>Zoopagomycetes</taxon>
        <taxon>Zoopagales</taxon>
        <taxon>Sigmoideomycetaceae</taxon>
        <taxon>Thamnocephalis</taxon>
    </lineage>
</organism>
<feature type="region of interest" description="Disordered" evidence="8">
    <location>
        <begin position="922"/>
        <end position="1008"/>
    </location>
</feature>
<evidence type="ECO:0000256" key="4">
    <source>
        <dbReference type="ARBA" id="ARBA00022448"/>
    </source>
</evidence>
<gene>
    <name evidence="10" type="ORF">THASP1DRAFT_12192</name>
</gene>
<dbReference type="Proteomes" id="UP000271241">
    <property type="component" value="Unassembled WGS sequence"/>
</dbReference>
<dbReference type="GO" id="GO:0005635">
    <property type="term" value="C:nuclear envelope"/>
    <property type="evidence" value="ECO:0007669"/>
    <property type="project" value="TreeGrafter"/>
</dbReference>
<feature type="compositionally biased region" description="Acidic residues" evidence="8">
    <location>
        <begin position="925"/>
        <end position="946"/>
    </location>
</feature>
<protein>
    <submittedName>
        <fullName evidence="10">Armadillo-type protein</fullName>
    </submittedName>
</protein>
<dbReference type="InterPro" id="IPR011989">
    <property type="entry name" value="ARM-like"/>
</dbReference>
<dbReference type="PROSITE" id="PS50166">
    <property type="entry name" value="IMPORTIN_B_NT"/>
    <property type="match status" value="1"/>
</dbReference>
<proteinExistence type="inferred from homology"/>
<comment type="similarity">
    <text evidence="3">Belongs to the importin beta family.</text>
</comment>
<dbReference type="Pfam" id="PF08506">
    <property type="entry name" value="Cse1"/>
    <property type="match status" value="1"/>
</dbReference>
<dbReference type="PANTHER" id="PTHR10997">
    <property type="entry name" value="IMPORTIN-7, 8, 11"/>
    <property type="match status" value="1"/>
</dbReference>
<evidence type="ECO:0000313" key="11">
    <source>
        <dbReference type="Proteomes" id="UP000271241"/>
    </source>
</evidence>
<dbReference type="InterPro" id="IPR001494">
    <property type="entry name" value="Importin-beta_N"/>
</dbReference>
<dbReference type="AlphaFoldDB" id="A0A4P9XWS8"/>
<dbReference type="Pfam" id="PF25758">
    <property type="entry name" value="TPR_IPO11"/>
    <property type="match status" value="1"/>
</dbReference>
<dbReference type="SUPFAM" id="SSF48371">
    <property type="entry name" value="ARM repeat"/>
    <property type="match status" value="1"/>
</dbReference>
<evidence type="ECO:0000256" key="3">
    <source>
        <dbReference type="ARBA" id="ARBA00007991"/>
    </source>
</evidence>
<dbReference type="STRING" id="78915.A0A4P9XWS8"/>
<feature type="domain" description="Importin N-terminal" evidence="9">
    <location>
        <begin position="25"/>
        <end position="100"/>
    </location>
</feature>
<evidence type="ECO:0000256" key="1">
    <source>
        <dbReference type="ARBA" id="ARBA00004123"/>
    </source>
</evidence>
<name>A0A4P9XWS8_9FUNG</name>
<keyword evidence="6" id="KW-0653">Protein transport</keyword>
<keyword evidence="4" id="KW-0813">Transport</keyword>
<evidence type="ECO:0000256" key="6">
    <source>
        <dbReference type="ARBA" id="ARBA00022927"/>
    </source>
</evidence>
<dbReference type="PANTHER" id="PTHR10997:SF18">
    <property type="entry name" value="D-IMPORTIN 7_RANBP7"/>
    <property type="match status" value="1"/>
</dbReference>
<feature type="compositionally biased region" description="Acidic residues" evidence="8">
    <location>
        <begin position="964"/>
        <end position="983"/>
    </location>
</feature>
<reference evidence="11" key="1">
    <citation type="journal article" date="2018" name="Nat. Microbiol.">
        <title>Leveraging single-cell genomics to expand the fungal tree of life.</title>
        <authorList>
            <person name="Ahrendt S.R."/>
            <person name="Quandt C.A."/>
            <person name="Ciobanu D."/>
            <person name="Clum A."/>
            <person name="Salamov A."/>
            <person name="Andreopoulos B."/>
            <person name="Cheng J.F."/>
            <person name="Woyke T."/>
            <person name="Pelin A."/>
            <person name="Henrissat B."/>
            <person name="Reynolds N.K."/>
            <person name="Benny G.L."/>
            <person name="Smith M.E."/>
            <person name="James T.Y."/>
            <person name="Grigoriev I.V."/>
        </authorList>
    </citation>
    <scope>NUCLEOTIDE SEQUENCE [LARGE SCALE GENOMIC DNA]</scope>
    <source>
        <strain evidence="11">RSA 1356</strain>
    </source>
</reference>
<feature type="compositionally biased region" description="Basic and acidic residues" evidence="8">
    <location>
        <begin position="995"/>
        <end position="1008"/>
    </location>
</feature>
<keyword evidence="7" id="KW-0539">Nucleus</keyword>
<dbReference type="InterPro" id="IPR058669">
    <property type="entry name" value="TPR_IPO7/11-like"/>
</dbReference>
<evidence type="ECO:0000256" key="8">
    <source>
        <dbReference type="SAM" id="MobiDB-lite"/>
    </source>
</evidence>
<dbReference type="GO" id="GO:0031267">
    <property type="term" value="F:small GTPase binding"/>
    <property type="evidence" value="ECO:0007669"/>
    <property type="project" value="InterPro"/>
</dbReference>
<dbReference type="GO" id="GO:0005829">
    <property type="term" value="C:cytosol"/>
    <property type="evidence" value="ECO:0007669"/>
    <property type="project" value="TreeGrafter"/>
</dbReference>
<dbReference type="OrthoDB" id="760868at2759"/>
<keyword evidence="5" id="KW-0963">Cytoplasm</keyword>
<feature type="compositionally biased region" description="Basic and acidic residues" evidence="8">
    <location>
        <begin position="947"/>
        <end position="959"/>
    </location>
</feature>
<sequence length="1008" mass="112577">MSDAQQLLQVFSATIHHDPQVRGQAEAQLEKLKTVPGSLTLVLQLIASPEVEMSARQAASIFFKNRVQRGWKPSDTARHPEIDAQDKEEIKKQMLSALVATPSNIGVQLVACLSVILENEYPANWPQLLPMLQEMLQSNEQKVVHSGLLALREAVKVYQWRAKERREPLNNIIRVAFPLLVNIAQQLLAHDDLEAGEMVKIACKTYFSSSLHELSDEQQEVGSLTTWLTLFLAVVEKDIPVSTLPEDLDEREKHSWWKAKKWAMHCVNRLFARYGNPALLARSNTRYTQFADAFIGEIMPNVLRAYLGQVDKAISTGAWMSQRCIALTCHLLSDRQVSWASTWAIVKPHTDALVARFIFPQLCISAADEELWQDDPVDYINKKADPLEDLRSPTTAATNLLLDLVRDRKKLTFLPILNFVNTTLMTYQQAAPEARNYREKDGALCMMGCLADHMLGKKSPVRAQMEEFVMVHIYPEFRSQVPYLRSRESTTINFCACDTMSKFDGLVFSNEQHPALILEATLACMKDPELPVRAAAAISMQPLAHALMPNTTVRPMMVPHLPTIMQELLSLTNQIDVDALSGVTDEFVETFGEELAPFAVQICQQLRDTYLRIMNEVIAAESKAEADMLDVKDLEESSDKTMNAMGVLKNISTLVVSLEAKPELQTQLEETIIPVVSFTLQHGAVELYDEVLEIVDCCIYSRKAISPAMWSVFSLIAAAYKAHAVEFTEEFFPTASNFVCYGKDAVVASSEIQQALVDMISLAMTSDKVGEVDRTCACTLMECLMLNCPGALDQYLGHFIDAALHYLLSEDGIKTGPFRIRCLTTVVTALLYNSTATLQLLEARQRTQAFFQIWFENLKKFKGMHDTKLCVMALCALLEKSDGQLPASVSASISHLLNGLISLLPTYEKAAADQTHLEALRASLDSDEDEDEDEDAEGVEDVENEDKEYLEFLASRDDGASDQGEADGGDGDDDFYDDDDEGANEGMFESPLDDADLHTQVEHTLKSK</sequence>
<dbReference type="SMART" id="SM00913">
    <property type="entry name" value="IBN_N"/>
    <property type="match status" value="1"/>
</dbReference>
<dbReference type="EMBL" id="KZ992433">
    <property type="protein sequence ID" value="RKP10883.1"/>
    <property type="molecule type" value="Genomic_DNA"/>
</dbReference>
<evidence type="ECO:0000313" key="10">
    <source>
        <dbReference type="EMBL" id="RKP10883.1"/>
    </source>
</evidence>
<evidence type="ECO:0000256" key="5">
    <source>
        <dbReference type="ARBA" id="ARBA00022490"/>
    </source>
</evidence>
<dbReference type="InterPro" id="IPR013713">
    <property type="entry name" value="XPO2_central"/>
</dbReference>
<evidence type="ECO:0000259" key="9">
    <source>
        <dbReference type="PROSITE" id="PS50166"/>
    </source>
</evidence>
<evidence type="ECO:0000256" key="7">
    <source>
        <dbReference type="ARBA" id="ARBA00023242"/>
    </source>
</evidence>
<dbReference type="Pfam" id="PF03810">
    <property type="entry name" value="IBN_N"/>
    <property type="match status" value="1"/>
</dbReference>
<comment type="subcellular location">
    <subcellularLocation>
        <location evidence="2">Cytoplasm</location>
    </subcellularLocation>
    <subcellularLocation>
        <location evidence="1">Nucleus</location>
    </subcellularLocation>
</comment>
<keyword evidence="11" id="KW-1185">Reference proteome</keyword>
<dbReference type="InterPro" id="IPR016024">
    <property type="entry name" value="ARM-type_fold"/>
</dbReference>
<accession>A0A4P9XWS8</accession>
<evidence type="ECO:0000256" key="2">
    <source>
        <dbReference type="ARBA" id="ARBA00004496"/>
    </source>
</evidence>